<gene>
    <name evidence="1" type="ORF">M9H77_31593</name>
</gene>
<evidence type="ECO:0000313" key="2">
    <source>
        <dbReference type="Proteomes" id="UP001060085"/>
    </source>
</evidence>
<protein>
    <submittedName>
        <fullName evidence="1">Uncharacterized protein</fullName>
    </submittedName>
</protein>
<name>A0ACC0A4F0_CATRO</name>
<keyword evidence="2" id="KW-1185">Reference proteome</keyword>
<organism evidence="1 2">
    <name type="scientific">Catharanthus roseus</name>
    <name type="common">Madagascar periwinkle</name>
    <name type="synonym">Vinca rosea</name>
    <dbReference type="NCBI Taxonomy" id="4058"/>
    <lineage>
        <taxon>Eukaryota</taxon>
        <taxon>Viridiplantae</taxon>
        <taxon>Streptophyta</taxon>
        <taxon>Embryophyta</taxon>
        <taxon>Tracheophyta</taxon>
        <taxon>Spermatophyta</taxon>
        <taxon>Magnoliopsida</taxon>
        <taxon>eudicotyledons</taxon>
        <taxon>Gunneridae</taxon>
        <taxon>Pentapetalae</taxon>
        <taxon>asterids</taxon>
        <taxon>lamiids</taxon>
        <taxon>Gentianales</taxon>
        <taxon>Apocynaceae</taxon>
        <taxon>Rauvolfioideae</taxon>
        <taxon>Vinceae</taxon>
        <taxon>Catharanthinae</taxon>
        <taxon>Catharanthus</taxon>
    </lineage>
</organism>
<evidence type="ECO:0000313" key="1">
    <source>
        <dbReference type="EMBL" id="KAI5654406.1"/>
    </source>
</evidence>
<dbReference type="EMBL" id="CM044707">
    <property type="protein sequence ID" value="KAI5654406.1"/>
    <property type="molecule type" value="Genomic_DNA"/>
</dbReference>
<accession>A0ACC0A4F0</accession>
<comment type="caution">
    <text evidence="1">The sequence shown here is derived from an EMBL/GenBank/DDBJ whole genome shotgun (WGS) entry which is preliminary data.</text>
</comment>
<sequence>MGKIGDCMPCHRQRSSPLRFVCEDFGGTFSIIYMGSFDSLIEVELPETPIQNVVRFKCNWFDYSDRGLHKDWRYGGYDPFVLAHQVEHVSALLYPDSKRSRVDCINVM</sequence>
<dbReference type="Proteomes" id="UP001060085">
    <property type="component" value="Linkage Group LG07"/>
</dbReference>
<proteinExistence type="predicted"/>
<reference evidence="2" key="1">
    <citation type="journal article" date="2023" name="Nat. Plants">
        <title>Single-cell RNA sequencing provides a high-resolution roadmap for understanding the multicellular compartmentation of specialized metabolism.</title>
        <authorList>
            <person name="Sun S."/>
            <person name="Shen X."/>
            <person name="Li Y."/>
            <person name="Li Y."/>
            <person name="Wang S."/>
            <person name="Li R."/>
            <person name="Zhang H."/>
            <person name="Shen G."/>
            <person name="Guo B."/>
            <person name="Wei J."/>
            <person name="Xu J."/>
            <person name="St-Pierre B."/>
            <person name="Chen S."/>
            <person name="Sun C."/>
        </authorList>
    </citation>
    <scope>NUCLEOTIDE SEQUENCE [LARGE SCALE GENOMIC DNA]</scope>
</reference>